<evidence type="ECO:0000313" key="2">
    <source>
        <dbReference type="EMBL" id="GBM86406.1"/>
    </source>
</evidence>
<dbReference type="Gene3D" id="3.30.420.10">
    <property type="entry name" value="Ribonuclease H-like superfamily/Ribonuclease H"/>
    <property type="match status" value="1"/>
</dbReference>
<proteinExistence type="predicted"/>
<reference evidence="2 3" key="1">
    <citation type="journal article" date="2019" name="Sci. Rep.">
        <title>Orb-weaving spider Araneus ventricosus genome elucidates the spidroin gene catalogue.</title>
        <authorList>
            <person name="Kono N."/>
            <person name="Nakamura H."/>
            <person name="Ohtoshi R."/>
            <person name="Moran D.A.P."/>
            <person name="Shinohara A."/>
            <person name="Yoshida Y."/>
            <person name="Fujiwara M."/>
            <person name="Mori M."/>
            <person name="Tomita M."/>
            <person name="Arakawa K."/>
        </authorList>
    </citation>
    <scope>NUCLEOTIDE SEQUENCE [LARGE SCALE GENOMIC DNA]</scope>
</reference>
<dbReference type="InterPro" id="IPR012337">
    <property type="entry name" value="RNaseH-like_sf"/>
</dbReference>
<protein>
    <submittedName>
        <fullName evidence="2">Uncharacterized protein</fullName>
    </submittedName>
</protein>
<dbReference type="Proteomes" id="UP000499080">
    <property type="component" value="Unassembled WGS sequence"/>
</dbReference>
<keyword evidence="1" id="KW-0732">Signal</keyword>
<evidence type="ECO:0000256" key="1">
    <source>
        <dbReference type="SAM" id="SignalP"/>
    </source>
</evidence>
<comment type="caution">
    <text evidence="2">The sequence shown here is derived from an EMBL/GenBank/DDBJ whole genome shotgun (WGS) entry which is preliminary data.</text>
</comment>
<dbReference type="SUPFAM" id="SSF53098">
    <property type="entry name" value="Ribonuclease H-like"/>
    <property type="match status" value="1"/>
</dbReference>
<dbReference type="AlphaFoldDB" id="A0A4Y2JB09"/>
<dbReference type="InterPro" id="IPR036397">
    <property type="entry name" value="RNaseH_sf"/>
</dbReference>
<feature type="chain" id="PRO_5021315976" evidence="1">
    <location>
        <begin position="27"/>
        <end position="117"/>
    </location>
</feature>
<dbReference type="EMBL" id="BGPR01109589">
    <property type="protein sequence ID" value="GBM86406.1"/>
    <property type="molecule type" value="Genomic_DNA"/>
</dbReference>
<evidence type="ECO:0000313" key="3">
    <source>
        <dbReference type="Proteomes" id="UP000499080"/>
    </source>
</evidence>
<organism evidence="2 3">
    <name type="scientific">Araneus ventricosus</name>
    <name type="common">Orbweaver spider</name>
    <name type="synonym">Epeira ventricosa</name>
    <dbReference type="NCBI Taxonomy" id="182803"/>
    <lineage>
        <taxon>Eukaryota</taxon>
        <taxon>Metazoa</taxon>
        <taxon>Ecdysozoa</taxon>
        <taxon>Arthropoda</taxon>
        <taxon>Chelicerata</taxon>
        <taxon>Arachnida</taxon>
        <taxon>Araneae</taxon>
        <taxon>Araneomorphae</taxon>
        <taxon>Entelegynae</taxon>
        <taxon>Araneoidea</taxon>
        <taxon>Araneidae</taxon>
        <taxon>Araneus</taxon>
    </lineage>
</organism>
<sequence>MFDVSEWLHACTSICFLLRVISSTASLGFDRKTGFKKAIVYSDSCSLLQVLSNTAQGHPFTRGIQRRNANFGRKGYDILFSRIPAHVGILGNETADAAAKSATEFHTHPLPYADIHH</sequence>
<dbReference type="OrthoDB" id="4307211at2759"/>
<dbReference type="GO" id="GO:0003676">
    <property type="term" value="F:nucleic acid binding"/>
    <property type="evidence" value="ECO:0007669"/>
    <property type="project" value="InterPro"/>
</dbReference>
<gene>
    <name evidence="2" type="ORF">AVEN_10278_1</name>
</gene>
<keyword evidence="3" id="KW-1185">Reference proteome</keyword>
<accession>A0A4Y2JB09</accession>
<name>A0A4Y2JB09_ARAVE</name>
<feature type="signal peptide" evidence="1">
    <location>
        <begin position="1"/>
        <end position="26"/>
    </location>
</feature>